<sequence length="245" mass="27756">MQNPEFYGKPRKLYTLVYPIDFEKGTVVLGYKKRGFGVGKYNGYGGKVEHGETIVEGATRELEEESTLTIAPTSLLPIGILFLESLAPLTTPSSTPTPILITNNSLPILEIHVYLAPLPSCAGQPTETEEMRPEIFTYLPKPHTPQIPYPQMWAETEEWLPGILKKLPPNVPVENMDGSGKIKTTYVVHHALFTGGISPNTGVWDPWENMHRSGLETWEGEVKEWTEEERGVWIERKRREGWWLK</sequence>
<protein>
    <recommendedName>
        <fullName evidence="6">Nudix hydrolase domain-containing protein</fullName>
    </recommendedName>
</protein>
<name>A0A3N4LQR6_9PEZI</name>
<dbReference type="InterPro" id="IPR000086">
    <property type="entry name" value="NUDIX_hydrolase_dom"/>
</dbReference>
<dbReference type="Proteomes" id="UP000267821">
    <property type="component" value="Unassembled WGS sequence"/>
</dbReference>
<comment type="similarity">
    <text evidence="2">Belongs to the Nudix hydrolase family.</text>
</comment>
<gene>
    <name evidence="7" type="ORF">L211DRAFT_824489</name>
</gene>
<reference evidence="7 8" key="1">
    <citation type="journal article" date="2018" name="Nat. Ecol. Evol.">
        <title>Pezizomycetes genomes reveal the molecular basis of ectomycorrhizal truffle lifestyle.</title>
        <authorList>
            <person name="Murat C."/>
            <person name="Payen T."/>
            <person name="Noel B."/>
            <person name="Kuo A."/>
            <person name="Morin E."/>
            <person name="Chen J."/>
            <person name="Kohler A."/>
            <person name="Krizsan K."/>
            <person name="Balestrini R."/>
            <person name="Da Silva C."/>
            <person name="Montanini B."/>
            <person name="Hainaut M."/>
            <person name="Levati E."/>
            <person name="Barry K.W."/>
            <person name="Belfiori B."/>
            <person name="Cichocki N."/>
            <person name="Clum A."/>
            <person name="Dockter R.B."/>
            <person name="Fauchery L."/>
            <person name="Guy J."/>
            <person name="Iotti M."/>
            <person name="Le Tacon F."/>
            <person name="Lindquist E.A."/>
            <person name="Lipzen A."/>
            <person name="Malagnac F."/>
            <person name="Mello A."/>
            <person name="Molinier V."/>
            <person name="Miyauchi S."/>
            <person name="Poulain J."/>
            <person name="Riccioni C."/>
            <person name="Rubini A."/>
            <person name="Sitrit Y."/>
            <person name="Splivallo R."/>
            <person name="Traeger S."/>
            <person name="Wang M."/>
            <person name="Zifcakova L."/>
            <person name="Wipf D."/>
            <person name="Zambonelli A."/>
            <person name="Paolocci F."/>
            <person name="Nowrousian M."/>
            <person name="Ottonello S."/>
            <person name="Baldrian P."/>
            <person name="Spatafora J.W."/>
            <person name="Henrissat B."/>
            <person name="Nagy L.G."/>
            <person name="Aury J.M."/>
            <person name="Wincker P."/>
            <person name="Grigoriev I.V."/>
            <person name="Bonfante P."/>
            <person name="Martin F.M."/>
        </authorList>
    </citation>
    <scope>NUCLEOTIDE SEQUENCE [LARGE SCALE GENOMIC DNA]</scope>
    <source>
        <strain evidence="7 8">ATCC MYA-4762</strain>
    </source>
</reference>
<dbReference type="Gene3D" id="3.90.79.10">
    <property type="entry name" value="Nucleoside Triphosphate Pyrophosphohydrolase"/>
    <property type="match status" value="1"/>
</dbReference>
<keyword evidence="4" id="KW-0378">Hydrolase</keyword>
<dbReference type="SUPFAM" id="SSF55811">
    <property type="entry name" value="Nudix"/>
    <property type="match status" value="1"/>
</dbReference>
<dbReference type="GO" id="GO:0005737">
    <property type="term" value="C:cytoplasm"/>
    <property type="evidence" value="ECO:0007669"/>
    <property type="project" value="TreeGrafter"/>
</dbReference>
<dbReference type="PROSITE" id="PS51462">
    <property type="entry name" value="NUDIX"/>
    <property type="match status" value="1"/>
</dbReference>
<evidence type="ECO:0000313" key="8">
    <source>
        <dbReference type="Proteomes" id="UP000267821"/>
    </source>
</evidence>
<accession>A0A3N4LQR6</accession>
<dbReference type="AlphaFoldDB" id="A0A3N4LQR6"/>
<dbReference type="GO" id="GO:0042262">
    <property type="term" value="P:DNA protection"/>
    <property type="evidence" value="ECO:0007669"/>
    <property type="project" value="TreeGrafter"/>
</dbReference>
<evidence type="ECO:0000256" key="5">
    <source>
        <dbReference type="ARBA" id="ARBA00022842"/>
    </source>
</evidence>
<proteinExistence type="inferred from homology"/>
<dbReference type="CDD" id="cd03427">
    <property type="entry name" value="NUDIX_MTH1_Nudt1"/>
    <property type="match status" value="1"/>
</dbReference>
<dbReference type="STRING" id="1051890.A0A3N4LQR6"/>
<organism evidence="7 8">
    <name type="scientific">Terfezia boudieri ATCC MYA-4762</name>
    <dbReference type="NCBI Taxonomy" id="1051890"/>
    <lineage>
        <taxon>Eukaryota</taxon>
        <taxon>Fungi</taxon>
        <taxon>Dikarya</taxon>
        <taxon>Ascomycota</taxon>
        <taxon>Pezizomycotina</taxon>
        <taxon>Pezizomycetes</taxon>
        <taxon>Pezizales</taxon>
        <taxon>Pezizaceae</taxon>
        <taxon>Terfezia</taxon>
    </lineage>
</organism>
<dbReference type="PANTHER" id="PTHR43758:SF2">
    <property type="entry name" value="OXIDIZED PURINE NUCLEOSIDE TRIPHOSPHATE HYDROLASE"/>
    <property type="match status" value="1"/>
</dbReference>
<dbReference type="GO" id="GO:0046872">
    <property type="term" value="F:metal ion binding"/>
    <property type="evidence" value="ECO:0007669"/>
    <property type="project" value="UniProtKB-KW"/>
</dbReference>
<dbReference type="InterPro" id="IPR015797">
    <property type="entry name" value="NUDIX_hydrolase-like_dom_sf"/>
</dbReference>
<keyword evidence="5" id="KW-0460">Magnesium</keyword>
<evidence type="ECO:0000259" key="6">
    <source>
        <dbReference type="PROSITE" id="PS51462"/>
    </source>
</evidence>
<dbReference type="OrthoDB" id="447842at2759"/>
<dbReference type="PROSITE" id="PS00893">
    <property type="entry name" value="NUDIX_BOX"/>
    <property type="match status" value="1"/>
</dbReference>
<evidence type="ECO:0000256" key="1">
    <source>
        <dbReference type="ARBA" id="ARBA00001946"/>
    </source>
</evidence>
<dbReference type="InParanoid" id="A0A3N4LQR6"/>
<keyword evidence="3" id="KW-0479">Metal-binding</keyword>
<keyword evidence="8" id="KW-1185">Reference proteome</keyword>
<evidence type="ECO:0000256" key="2">
    <source>
        <dbReference type="ARBA" id="ARBA00005582"/>
    </source>
</evidence>
<dbReference type="InterPro" id="IPR020084">
    <property type="entry name" value="NUDIX_hydrolase_CS"/>
</dbReference>
<evidence type="ECO:0000313" key="7">
    <source>
        <dbReference type="EMBL" id="RPB24018.1"/>
    </source>
</evidence>
<comment type="cofactor">
    <cofactor evidence="1">
        <name>Mg(2+)</name>
        <dbReference type="ChEBI" id="CHEBI:18420"/>
    </cofactor>
</comment>
<evidence type="ECO:0000256" key="4">
    <source>
        <dbReference type="ARBA" id="ARBA00022801"/>
    </source>
</evidence>
<dbReference type="GO" id="GO:0008413">
    <property type="term" value="F:8-oxo-7,8-dihydroguanosine triphosphate pyrophosphatase activity"/>
    <property type="evidence" value="ECO:0007669"/>
    <property type="project" value="TreeGrafter"/>
</dbReference>
<dbReference type="PANTHER" id="PTHR43758">
    <property type="entry name" value="7,8-DIHYDRO-8-OXOGUANINE TRIPHOSPHATASE"/>
    <property type="match status" value="1"/>
</dbReference>
<dbReference type="Pfam" id="PF00293">
    <property type="entry name" value="NUDIX"/>
    <property type="match status" value="1"/>
</dbReference>
<feature type="domain" description="Nudix hydrolase" evidence="6">
    <location>
        <begin position="10"/>
        <end position="161"/>
    </location>
</feature>
<dbReference type="EMBL" id="ML121543">
    <property type="protein sequence ID" value="RPB24018.1"/>
    <property type="molecule type" value="Genomic_DNA"/>
</dbReference>
<evidence type="ECO:0000256" key="3">
    <source>
        <dbReference type="ARBA" id="ARBA00022723"/>
    </source>
</evidence>